<dbReference type="InterPro" id="IPR018101">
    <property type="entry name" value="Transl_elong_Ts_CS"/>
</dbReference>
<dbReference type="Pfam" id="PF00889">
    <property type="entry name" value="EF_TS"/>
    <property type="match status" value="1"/>
</dbReference>
<organism evidence="8 9">
    <name type="scientific">Saccoglossus kowalevskii</name>
    <name type="common">Acorn worm</name>
    <dbReference type="NCBI Taxonomy" id="10224"/>
    <lineage>
        <taxon>Eukaryota</taxon>
        <taxon>Metazoa</taxon>
        <taxon>Hemichordata</taxon>
        <taxon>Enteropneusta</taxon>
        <taxon>Harrimaniidae</taxon>
        <taxon>Saccoglossus</taxon>
    </lineage>
</organism>
<feature type="domain" description="Translation elongation factor EFTs/EF1B dimerisation" evidence="7">
    <location>
        <begin position="117"/>
        <end position="353"/>
    </location>
</feature>
<evidence type="ECO:0000256" key="3">
    <source>
        <dbReference type="ARBA" id="ARBA00022917"/>
    </source>
</evidence>
<evidence type="ECO:0000313" key="9">
    <source>
        <dbReference type="RefSeq" id="XP_002733702.1"/>
    </source>
</evidence>
<dbReference type="Pfam" id="PF25025">
    <property type="entry name" value="EF-Ts_N"/>
    <property type="match status" value="1"/>
</dbReference>
<dbReference type="InterPro" id="IPR009060">
    <property type="entry name" value="UBA-like_sf"/>
</dbReference>
<comment type="function">
    <text evidence="4 5">Associates with the EF-Tu.GDP complex and induces the exchange of GDP to GTP. It remains bound to the aminoacyl-tRNA.EF-Tu.GTP complex up to the GTP hydrolysis stage on the ribosome.</text>
</comment>
<keyword evidence="4" id="KW-0496">Mitochondrion</keyword>
<feature type="compositionally biased region" description="Basic and acidic residues" evidence="6">
    <location>
        <begin position="277"/>
        <end position="297"/>
    </location>
</feature>
<evidence type="ECO:0000256" key="6">
    <source>
        <dbReference type="SAM" id="MobiDB-lite"/>
    </source>
</evidence>
<dbReference type="Gene3D" id="3.30.479.20">
    <property type="entry name" value="Elongation factor Ts, dimerisation domain"/>
    <property type="match status" value="2"/>
</dbReference>
<protein>
    <recommendedName>
        <fullName evidence="4">Elongation factor Ts, mitochondrial</fullName>
        <shortName evidence="4">EF-Ts</shortName>
        <shortName evidence="4">EF-TsMt</shortName>
    </recommendedName>
</protein>
<dbReference type="PROSITE" id="PS01126">
    <property type="entry name" value="EF_TS_1"/>
    <property type="match status" value="1"/>
</dbReference>
<dbReference type="SUPFAM" id="SSF46934">
    <property type="entry name" value="UBA-like"/>
    <property type="match status" value="1"/>
</dbReference>
<reference evidence="9" key="1">
    <citation type="submission" date="2025-08" db="UniProtKB">
        <authorList>
            <consortium name="RefSeq"/>
        </authorList>
    </citation>
    <scope>IDENTIFICATION</scope>
    <source>
        <tissue evidence="9">Testes</tissue>
    </source>
</reference>
<evidence type="ECO:0000313" key="8">
    <source>
        <dbReference type="Proteomes" id="UP000694865"/>
    </source>
</evidence>
<evidence type="ECO:0000256" key="4">
    <source>
        <dbReference type="HAMAP-Rule" id="MF_03135"/>
    </source>
</evidence>
<dbReference type="PROSITE" id="PS01127">
    <property type="entry name" value="EF_TS_2"/>
    <property type="match status" value="1"/>
</dbReference>
<evidence type="ECO:0000256" key="1">
    <source>
        <dbReference type="ARBA" id="ARBA00005532"/>
    </source>
</evidence>
<evidence type="ECO:0000259" key="7">
    <source>
        <dbReference type="Pfam" id="PF00889"/>
    </source>
</evidence>
<dbReference type="PANTHER" id="PTHR11741:SF0">
    <property type="entry name" value="ELONGATION FACTOR TS, MITOCHONDRIAL"/>
    <property type="match status" value="1"/>
</dbReference>
<keyword evidence="2 4" id="KW-0251">Elongation factor</keyword>
<dbReference type="InterPro" id="IPR014039">
    <property type="entry name" value="Transl_elong_EFTs/EF1B_dimer"/>
</dbReference>
<dbReference type="GeneID" id="100367358"/>
<keyword evidence="8" id="KW-1185">Reference proteome</keyword>
<comment type="subcellular location">
    <subcellularLocation>
        <location evidence="4">Mitochondrion</location>
    </subcellularLocation>
</comment>
<dbReference type="Proteomes" id="UP000694865">
    <property type="component" value="Unplaced"/>
</dbReference>
<name>A0ABM0GN90_SACKO</name>
<feature type="region of interest" description="Disordered" evidence="6">
    <location>
        <begin position="268"/>
        <end position="314"/>
    </location>
</feature>
<dbReference type="PANTHER" id="PTHR11741">
    <property type="entry name" value="ELONGATION FACTOR TS"/>
    <property type="match status" value="1"/>
</dbReference>
<comment type="similarity">
    <text evidence="1 4 5">Belongs to the EF-Ts family.</text>
</comment>
<dbReference type="CDD" id="cd14275">
    <property type="entry name" value="UBA_EF-Ts"/>
    <property type="match status" value="1"/>
</dbReference>
<proteinExistence type="inferred from homology"/>
<gene>
    <name evidence="9" type="primary">LOC100367358</name>
</gene>
<sequence length="356" mass="39268">MYSRVLSSFYIKIPLTMFAMKKLFIATQCCRLIHNSTVLQGLAATGVKSNLAKLRKKTGFSFANCKKALNKFENNLEQAESWLKEQAQKEGWAKATKLQGRKTAQGVIGVLCQQNSAAVVEVNCETDFVAKNTKFQNFVSQVAMATIHQNKHLNADNSNHIKTNISGEELSNITTEDSKSLQELLVLTIGQLGENASIRRGVFLSVPSDVHIGSYVHSTLEGQPAGKNKCAFGKYGAVVAFKRTLDIGAPFNVSEFGRRLGQHVVGMSPTSIGTAKPVEELKPVSETKPVEETKKSDEEDGEDEESTPSQSWTIDETEMLKQEFLLDPSITVAELLQQEGVQVLDFIRYECGEEIL</sequence>
<dbReference type="InterPro" id="IPR036402">
    <property type="entry name" value="EF-Ts_dimer_sf"/>
</dbReference>
<evidence type="ECO:0000256" key="5">
    <source>
        <dbReference type="RuleBase" id="RU000642"/>
    </source>
</evidence>
<keyword evidence="3 4" id="KW-0648">Protein biosynthesis</keyword>
<dbReference type="RefSeq" id="XP_002733702.1">
    <property type="nucleotide sequence ID" value="XM_002733656.2"/>
</dbReference>
<dbReference type="SUPFAM" id="SSF54713">
    <property type="entry name" value="Elongation factor Ts (EF-Ts), dimerisation domain"/>
    <property type="match status" value="2"/>
</dbReference>
<accession>A0ABM0GN90</accession>
<dbReference type="HAMAP" id="MF_00050">
    <property type="entry name" value="EF_Ts"/>
    <property type="match status" value="1"/>
</dbReference>
<dbReference type="NCBIfam" id="TIGR00116">
    <property type="entry name" value="tsf"/>
    <property type="match status" value="1"/>
</dbReference>
<evidence type="ECO:0000256" key="2">
    <source>
        <dbReference type="ARBA" id="ARBA00022768"/>
    </source>
</evidence>
<dbReference type="InterPro" id="IPR001816">
    <property type="entry name" value="Transl_elong_EFTs/EF1B"/>
</dbReference>
<dbReference type="Gene3D" id="1.10.8.10">
    <property type="entry name" value="DNA helicase RuvA subunit, C-terminal domain"/>
    <property type="match status" value="1"/>
</dbReference>